<dbReference type="Gene3D" id="3.40.190.10">
    <property type="entry name" value="Periplasmic binding protein-like II"/>
    <property type="match status" value="1"/>
</dbReference>
<name>A0A7Z2VJH8_9BACL</name>
<gene>
    <name evidence="5" type="ORF">HH215_14285</name>
</gene>
<sequence length="447" mass="49343">MPNKRQCGRSLRSLASLVALGLLLVIAAACGGKTADIDPTLETLLGRQAAKDPPSDRIVLRIWSFHQSEEFGFWQWLGEEYAKVNPNVEVKVEYISSDDYFSGNRMPSSFASGHGPDIFFVSAGTIRKYVNSGILQALDEHFTEDMRNDFFKSALDSVTVDGRIYAIPFETELLGLYYNEKLFREKGISPPATWEQMREAASRLGTGKRSGLTVETFGGVYQSFSWLPFLWQAGADLVAEEGGASGLTAPGARTMYGFFRDMAKDGLLNLHPSRPTTDIGILASGETAMQVSGSWNIRTLEANYSDQEIGVVPLPVPPGGKELTAAGGWKIGVNHFGSNADEAAKFILWAFAEREDIPLKWCTEVKFAYPSRESVMSAGEQQYDRGLRSVFTSRIFGTERQEPQLPEELTRIFTDSLNKLLFGEASVDTLLADTNARLSAYFANVQK</sequence>
<dbReference type="Pfam" id="PF01547">
    <property type="entry name" value="SBP_bac_1"/>
    <property type="match status" value="1"/>
</dbReference>
<protein>
    <submittedName>
        <fullName evidence="5">Sugar ABC transporter substrate-binding protein</fullName>
    </submittedName>
</protein>
<evidence type="ECO:0000256" key="1">
    <source>
        <dbReference type="ARBA" id="ARBA00008520"/>
    </source>
</evidence>
<evidence type="ECO:0000256" key="2">
    <source>
        <dbReference type="ARBA" id="ARBA00022448"/>
    </source>
</evidence>
<keyword evidence="6" id="KW-1185">Reference proteome</keyword>
<dbReference type="SUPFAM" id="SSF53850">
    <property type="entry name" value="Periplasmic binding protein-like II"/>
    <property type="match status" value="1"/>
</dbReference>
<dbReference type="RefSeq" id="WP_169280526.1">
    <property type="nucleotide sequence ID" value="NZ_CP051680.1"/>
</dbReference>
<keyword evidence="2" id="KW-0813">Transport</keyword>
<dbReference type="GO" id="GO:0042956">
    <property type="term" value="P:maltodextrin transmembrane transport"/>
    <property type="evidence" value="ECO:0007669"/>
    <property type="project" value="TreeGrafter"/>
</dbReference>
<evidence type="ECO:0000313" key="6">
    <source>
        <dbReference type="Proteomes" id="UP000502248"/>
    </source>
</evidence>
<dbReference type="Proteomes" id="UP000502248">
    <property type="component" value="Chromosome"/>
</dbReference>
<dbReference type="GO" id="GO:0015768">
    <property type="term" value="P:maltose transport"/>
    <property type="evidence" value="ECO:0007669"/>
    <property type="project" value="TreeGrafter"/>
</dbReference>
<dbReference type="PANTHER" id="PTHR30061:SF50">
    <property type="entry name" value="MALTOSE_MALTODEXTRIN-BINDING PERIPLASMIC PROTEIN"/>
    <property type="match status" value="1"/>
</dbReference>
<evidence type="ECO:0000313" key="5">
    <source>
        <dbReference type="EMBL" id="QJD84242.1"/>
    </source>
</evidence>
<dbReference type="EMBL" id="CP051680">
    <property type="protein sequence ID" value="QJD84242.1"/>
    <property type="molecule type" value="Genomic_DNA"/>
</dbReference>
<evidence type="ECO:0000256" key="4">
    <source>
        <dbReference type="SAM" id="SignalP"/>
    </source>
</evidence>
<reference evidence="5 6" key="1">
    <citation type="submission" date="2020-04" db="EMBL/GenBank/DDBJ databases">
        <title>Genome sequencing of novel species.</title>
        <authorList>
            <person name="Heo J."/>
            <person name="Kim S.-J."/>
            <person name="Kim J.-S."/>
            <person name="Hong S.-B."/>
            <person name="Kwon S.-W."/>
        </authorList>
    </citation>
    <scope>NUCLEOTIDE SEQUENCE [LARGE SCALE GENOMIC DNA]</scope>
    <source>
        <strain evidence="5 6">MFER-1</strain>
    </source>
</reference>
<dbReference type="PROSITE" id="PS51257">
    <property type="entry name" value="PROKAR_LIPOPROTEIN"/>
    <property type="match status" value="1"/>
</dbReference>
<dbReference type="GO" id="GO:1901982">
    <property type="term" value="F:maltose binding"/>
    <property type="evidence" value="ECO:0007669"/>
    <property type="project" value="TreeGrafter"/>
</dbReference>
<dbReference type="PANTHER" id="PTHR30061">
    <property type="entry name" value="MALTOSE-BINDING PERIPLASMIC PROTEIN"/>
    <property type="match status" value="1"/>
</dbReference>
<dbReference type="AlphaFoldDB" id="A0A7Z2VJH8"/>
<proteinExistence type="inferred from homology"/>
<accession>A0A7Z2VJH8</accession>
<dbReference type="GO" id="GO:0055052">
    <property type="term" value="C:ATP-binding cassette (ABC) transporter complex, substrate-binding subunit-containing"/>
    <property type="evidence" value="ECO:0007669"/>
    <property type="project" value="TreeGrafter"/>
</dbReference>
<comment type="similarity">
    <text evidence="1">Belongs to the bacterial solute-binding protein 1 family.</text>
</comment>
<evidence type="ECO:0000256" key="3">
    <source>
        <dbReference type="ARBA" id="ARBA00022729"/>
    </source>
</evidence>
<feature type="signal peptide" evidence="4">
    <location>
        <begin position="1"/>
        <end position="31"/>
    </location>
</feature>
<feature type="chain" id="PRO_5038394547" evidence="4">
    <location>
        <begin position="32"/>
        <end position="447"/>
    </location>
</feature>
<organism evidence="5 6">
    <name type="scientific">Cohnella herbarum</name>
    <dbReference type="NCBI Taxonomy" id="2728023"/>
    <lineage>
        <taxon>Bacteria</taxon>
        <taxon>Bacillati</taxon>
        <taxon>Bacillota</taxon>
        <taxon>Bacilli</taxon>
        <taxon>Bacillales</taxon>
        <taxon>Paenibacillaceae</taxon>
        <taxon>Cohnella</taxon>
    </lineage>
</organism>
<dbReference type="InterPro" id="IPR006059">
    <property type="entry name" value="SBP"/>
</dbReference>
<dbReference type="KEGG" id="cheb:HH215_14285"/>
<keyword evidence="3 4" id="KW-0732">Signal</keyword>
<dbReference type="CDD" id="cd13585">
    <property type="entry name" value="PBP2_TMBP_like"/>
    <property type="match status" value="1"/>
</dbReference>